<comment type="subcellular location">
    <subcellularLocation>
        <location evidence="1">Nucleus</location>
    </subcellularLocation>
</comment>
<evidence type="ECO:0000313" key="4">
    <source>
        <dbReference type="EMBL" id="WOO78230.1"/>
    </source>
</evidence>
<feature type="compositionally biased region" description="Basic and acidic residues" evidence="3">
    <location>
        <begin position="127"/>
        <end position="137"/>
    </location>
</feature>
<feature type="region of interest" description="Disordered" evidence="3">
    <location>
        <begin position="83"/>
        <end position="164"/>
    </location>
</feature>
<keyword evidence="5" id="KW-1185">Reference proteome</keyword>
<sequence length="715" mass="79181">MSGGELLGTGVTSPSSRRSPTLPPTTAVVSAPTARVREPAASSTPVHNAAVNSETVAGAVSSAVEPRHPGVSPASFTFMDPPSWASFSPAPPQAPPSDPVDGQESSGTLLMAGGRSKYLGPNASSEWLRDQESKEADDNPAVSRLPSPARDTEPARGTDSTFPFSVPNTINTEYLLSQLPEMDEGKAFTDSYYRYFAWQYDIVPRAYFEPMFNRIYASRRTADGTIKPAELAVLYIVFAMGAHFSLELPPNDPIATEYLELAQASLVKSNFLVHNTIQCVQTLHVMAHFHLRWDCTEIRGLGTCQRTFWKKDDTYSGKPSPRTRIRCSISSDYVDTKFPKEHSPLAVDGRGFFTLKWEVALLLEQVLNLSMKIRRPPDECVGELHRKLSSDFERTIPFPLRCRSAWLSLPSLYADSELAIQDTPDVRRRDLHRTFQCTLAVNVSEAFLFLHRPNFVKALREQRDDMTKSIYAQSFFSVIERCNVRRWLRELTNTNQVMVVVAATLHSLFPSLACRHWFFWHHAFNSAVMMGTLIIRNPKNTMAPLALTLIDSTILLLSRLIVSWPSTRLAKNLKWLNRLRGRATAKLASVTSNTGMPGDDQTANALPEDEEVDVELVGWCTRLVERASSGSQVVRTILSKSAPSPNVLSLPPDTDLASILDSILNTPSATNFSAPSTQAADQSTDALLHEFWDPMLSILPPSVNPDLASDSVSKD</sequence>
<dbReference type="GeneID" id="87805035"/>
<evidence type="ECO:0000256" key="1">
    <source>
        <dbReference type="ARBA" id="ARBA00004123"/>
    </source>
</evidence>
<dbReference type="InterPro" id="IPR050613">
    <property type="entry name" value="Sec_Metabolite_Reg"/>
</dbReference>
<feature type="compositionally biased region" description="Polar residues" evidence="3">
    <location>
        <begin position="41"/>
        <end position="51"/>
    </location>
</feature>
<protein>
    <recommendedName>
        <fullName evidence="6">Transcription factor domain-containing protein</fullName>
    </recommendedName>
</protein>
<dbReference type="CDD" id="cd12148">
    <property type="entry name" value="fungal_TF_MHR"/>
    <property type="match status" value="1"/>
</dbReference>
<keyword evidence="2" id="KW-0539">Nucleus</keyword>
<reference evidence="4" key="1">
    <citation type="submission" date="2023-10" db="EMBL/GenBank/DDBJ databases">
        <authorList>
            <person name="Noh H."/>
        </authorList>
    </citation>
    <scope>NUCLEOTIDE SEQUENCE</scope>
    <source>
        <strain evidence="4">DUCC4014</strain>
    </source>
</reference>
<dbReference type="PANTHER" id="PTHR31001">
    <property type="entry name" value="UNCHARACTERIZED TRANSCRIPTIONAL REGULATORY PROTEIN"/>
    <property type="match status" value="1"/>
</dbReference>
<evidence type="ECO:0008006" key="6">
    <source>
        <dbReference type="Google" id="ProtNLM"/>
    </source>
</evidence>
<dbReference type="GO" id="GO:0005634">
    <property type="term" value="C:nucleus"/>
    <property type="evidence" value="ECO:0007669"/>
    <property type="project" value="UniProtKB-SubCell"/>
</dbReference>
<organism evidence="4 5">
    <name type="scientific">Vanrija pseudolonga</name>
    <dbReference type="NCBI Taxonomy" id="143232"/>
    <lineage>
        <taxon>Eukaryota</taxon>
        <taxon>Fungi</taxon>
        <taxon>Dikarya</taxon>
        <taxon>Basidiomycota</taxon>
        <taxon>Agaricomycotina</taxon>
        <taxon>Tremellomycetes</taxon>
        <taxon>Trichosporonales</taxon>
        <taxon>Trichosporonaceae</taxon>
        <taxon>Vanrija</taxon>
    </lineage>
</organism>
<evidence type="ECO:0000313" key="5">
    <source>
        <dbReference type="Proteomes" id="UP000827549"/>
    </source>
</evidence>
<dbReference type="Proteomes" id="UP000827549">
    <property type="component" value="Chromosome 2"/>
</dbReference>
<accession>A0AAF0Y1A2</accession>
<feature type="region of interest" description="Disordered" evidence="3">
    <location>
        <begin position="1"/>
        <end position="51"/>
    </location>
</feature>
<evidence type="ECO:0000256" key="3">
    <source>
        <dbReference type="SAM" id="MobiDB-lite"/>
    </source>
</evidence>
<gene>
    <name evidence="4" type="ORF">LOC62_02G001781</name>
</gene>
<feature type="compositionally biased region" description="Low complexity" evidence="3">
    <location>
        <begin position="12"/>
        <end position="26"/>
    </location>
</feature>
<feature type="compositionally biased region" description="Pro residues" evidence="3">
    <location>
        <begin position="89"/>
        <end position="98"/>
    </location>
</feature>
<evidence type="ECO:0000256" key="2">
    <source>
        <dbReference type="ARBA" id="ARBA00023242"/>
    </source>
</evidence>
<dbReference type="RefSeq" id="XP_062624262.1">
    <property type="nucleotide sequence ID" value="XM_062768278.1"/>
</dbReference>
<proteinExistence type="predicted"/>
<dbReference type="PANTHER" id="PTHR31001:SF56">
    <property type="entry name" value="ZN(2)-C6 FUNGAL-TYPE DOMAIN-CONTAINING PROTEIN"/>
    <property type="match status" value="1"/>
</dbReference>
<dbReference type="EMBL" id="CP086715">
    <property type="protein sequence ID" value="WOO78230.1"/>
    <property type="molecule type" value="Genomic_DNA"/>
</dbReference>
<dbReference type="AlphaFoldDB" id="A0AAF0Y1A2"/>
<name>A0AAF0Y1A2_9TREE</name>